<evidence type="ECO:0000256" key="2">
    <source>
        <dbReference type="SAM" id="MobiDB-lite"/>
    </source>
</evidence>
<name>A0ABQ9K404_9CUCU</name>
<proteinExistence type="predicted"/>
<evidence type="ECO:0000259" key="3">
    <source>
        <dbReference type="PROSITE" id="PS50254"/>
    </source>
</evidence>
<dbReference type="SUPFAM" id="SSF81296">
    <property type="entry name" value="E set domains"/>
    <property type="match status" value="1"/>
</dbReference>
<sequence length="858" mass="97602">MILHQNYNTPLLPINDCNMNSYSTIPTPPSSNEDSPQPVYFVASPTSSSFHAPDDYEMAQVPYHLVPRTPSLVDPNILVCSIPKTKLQFVEQPTDKFRFRYKSEMAGTHGSLTGANSDKSRKQTYPSVELINCTELGSEKVVIRCSIYQINHNGNNLMPHAHRLIMKRGKEEHDDPHDLLVGPEEGWRAVYYRLQVNPATPRERRVEAHLELAELVEDPLARLLIKGLAENESKSINLNIVCLRFDAYIKRDSILHPICEPIFSHPINNLKSALTGELKIVRIDRVVGPATGNTEIFIFVERVTKKNIRIRFFELDDNSEEVWSGDGKFNETDVHHQYAIAFKTPKYHDEYINEPVKVFMELVRLSDEARSEPREFKYMPSKYKPGSKRPRNESYSSSSYTSSAKNSEELLPIVINNLNLGNQPSLDLSFNDINEFIQEKPLSSEEYARAISDMDSNEFRNLFELVSNEYSTALDAPVLKPTGFYDGGIVKTTRLPRIQMDGGIRTATSQTVDAQMGGELTRRAIKLEVSMEDRLMASRTFEELNSFAKTTSKFQDRVKMVTYYLGEDNKTNALHVFICLNNVDAVSFLLKLLAHTSLLDLVNVKNSNFETALQLAVCCQNVTLIKTLMVCKAKVGMKNDKMNTALHTAIEEKAPLEVLELLLADREHEKVKEYIDATNSDGNTALLMAVENKNMMALRILCGKGADVNQHRLKDGFTPLRVAIDRQHLDAIKYLLSLKHTDPDVVDNNLDMDIVKDEIDEDTEEEMDYETLSELKLPSIRDEPEVKLEKLSSQELEQLYKDVKTFTPQHLDEMSEVLNESGEMASHDDTLWEIRNFLESLDESRAVEIMDSMVQTMQ</sequence>
<dbReference type="CDD" id="cd01177">
    <property type="entry name" value="IPT_NFkappaB"/>
    <property type="match status" value="1"/>
</dbReference>
<dbReference type="Pfam" id="PF12796">
    <property type="entry name" value="Ank_2"/>
    <property type="match status" value="1"/>
</dbReference>
<dbReference type="PROSITE" id="PS50254">
    <property type="entry name" value="REL_2"/>
    <property type="match status" value="1"/>
</dbReference>
<evidence type="ECO:0000256" key="1">
    <source>
        <dbReference type="PROSITE-ProRule" id="PRU00023"/>
    </source>
</evidence>
<dbReference type="Gene3D" id="2.60.40.10">
    <property type="entry name" value="Immunoglobulins"/>
    <property type="match status" value="1"/>
</dbReference>
<accession>A0ABQ9K404</accession>
<dbReference type="Proteomes" id="UP001162164">
    <property type="component" value="Unassembled WGS sequence"/>
</dbReference>
<dbReference type="Gene3D" id="2.60.40.340">
    <property type="entry name" value="Rel homology domain (RHD), DNA-binding domain"/>
    <property type="match status" value="1"/>
</dbReference>
<evidence type="ECO:0000313" key="5">
    <source>
        <dbReference type="Proteomes" id="UP001162164"/>
    </source>
</evidence>
<dbReference type="InterPro" id="IPR002110">
    <property type="entry name" value="Ankyrin_rpt"/>
</dbReference>
<dbReference type="PRINTS" id="PR00057">
    <property type="entry name" value="NFKBTNSCPFCT"/>
</dbReference>
<dbReference type="SUPFAM" id="SSF49417">
    <property type="entry name" value="p53-like transcription factors"/>
    <property type="match status" value="1"/>
</dbReference>
<keyword evidence="1" id="KW-0040">ANK repeat</keyword>
<dbReference type="InterPro" id="IPR002909">
    <property type="entry name" value="IPT_dom"/>
</dbReference>
<dbReference type="InterPro" id="IPR033926">
    <property type="entry name" value="IPT_NFkappaB"/>
</dbReference>
<evidence type="ECO:0000313" key="4">
    <source>
        <dbReference type="EMBL" id="KAJ8984884.1"/>
    </source>
</evidence>
<dbReference type="Pfam" id="PF16179">
    <property type="entry name" value="RHD_dimer"/>
    <property type="match status" value="1"/>
</dbReference>
<feature type="region of interest" description="Disordered" evidence="2">
    <location>
        <begin position="376"/>
        <end position="401"/>
    </location>
</feature>
<comment type="caution">
    <text evidence="4">The sequence shown here is derived from an EMBL/GenBank/DDBJ whole genome shotgun (WGS) entry which is preliminary data.</text>
</comment>
<dbReference type="InterPro" id="IPR032397">
    <property type="entry name" value="RHD_dimer"/>
</dbReference>
<dbReference type="PROSITE" id="PS50297">
    <property type="entry name" value="ANK_REP_REGION"/>
    <property type="match status" value="1"/>
</dbReference>
<dbReference type="InterPro" id="IPR011539">
    <property type="entry name" value="RHD_DNA_bind_dom"/>
</dbReference>
<dbReference type="Pfam" id="PF00554">
    <property type="entry name" value="RHD_DNA_bind"/>
    <property type="match status" value="1"/>
</dbReference>
<dbReference type="InterPro" id="IPR013783">
    <property type="entry name" value="Ig-like_fold"/>
</dbReference>
<dbReference type="InterPro" id="IPR037059">
    <property type="entry name" value="RHD_DNA_bind_dom_sf"/>
</dbReference>
<feature type="repeat" description="ANK" evidence="1">
    <location>
        <begin position="681"/>
        <end position="713"/>
    </location>
</feature>
<dbReference type="PANTHER" id="PTHR24169:SF28">
    <property type="entry name" value="NUCLEAR FACTOR NF-KAPPA-B P110 SUBUNIT"/>
    <property type="match status" value="1"/>
</dbReference>
<dbReference type="PANTHER" id="PTHR24169">
    <property type="entry name" value="NUCLEAR FACTOR NF-KAPPA-B PROTEIN"/>
    <property type="match status" value="1"/>
</dbReference>
<dbReference type="PROSITE" id="PS50088">
    <property type="entry name" value="ANK_REPEAT"/>
    <property type="match status" value="1"/>
</dbReference>
<dbReference type="SMART" id="SM00248">
    <property type="entry name" value="ANK"/>
    <property type="match status" value="5"/>
</dbReference>
<dbReference type="InterPro" id="IPR000451">
    <property type="entry name" value="NFkB/Dor"/>
</dbReference>
<protein>
    <recommendedName>
        <fullName evidence="3">RHD domain-containing protein</fullName>
    </recommendedName>
</protein>
<dbReference type="SUPFAM" id="SSF48403">
    <property type="entry name" value="Ankyrin repeat"/>
    <property type="match status" value="1"/>
</dbReference>
<dbReference type="Gene3D" id="1.25.40.20">
    <property type="entry name" value="Ankyrin repeat-containing domain"/>
    <property type="match status" value="1"/>
</dbReference>
<dbReference type="InterPro" id="IPR014756">
    <property type="entry name" value="Ig_E-set"/>
</dbReference>
<dbReference type="SMART" id="SM00429">
    <property type="entry name" value="IPT"/>
    <property type="match status" value="1"/>
</dbReference>
<dbReference type="EMBL" id="JAPWTJ010000024">
    <property type="protein sequence ID" value="KAJ8984884.1"/>
    <property type="molecule type" value="Genomic_DNA"/>
</dbReference>
<feature type="domain" description="RHD" evidence="3">
    <location>
        <begin position="87"/>
        <end position="274"/>
    </location>
</feature>
<reference evidence="4" key="1">
    <citation type="journal article" date="2023" name="Insect Mol. Biol.">
        <title>Genome sequencing provides insights into the evolution of gene families encoding plant cell wall-degrading enzymes in longhorned beetles.</title>
        <authorList>
            <person name="Shin N.R."/>
            <person name="Okamura Y."/>
            <person name="Kirsch R."/>
            <person name="Pauchet Y."/>
        </authorList>
    </citation>
    <scope>NUCLEOTIDE SEQUENCE</scope>
    <source>
        <strain evidence="4">MMC_N1</strain>
    </source>
</reference>
<dbReference type="InterPro" id="IPR008967">
    <property type="entry name" value="p53-like_TF_DNA-bd_sf"/>
</dbReference>
<organism evidence="4 5">
    <name type="scientific">Molorchus minor</name>
    <dbReference type="NCBI Taxonomy" id="1323400"/>
    <lineage>
        <taxon>Eukaryota</taxon>
        <taxon>Metazoa</taxon>
        <taxon>Ecdysozoa</taxon>
        <taxon>Arthropoda</taxon>
        <taxon>Hexapoda</taxon>
        <taxon>Insecta</taxon>
        <taxon>Pterygota</taxon>
        <taxon>Neoptera</taxon>
        <taxon>Endopterygota</taxon>
        <taxon>Coleoptera</taxon>
        <taxon>Polyphaga</taxon>
        <taxon>Cucujiformia</taxon>
        <taxon>Chrysomeloidea</taxon>
        <taxon>Cerambycidae</taxon>
        <taxon>Lamiinae</taxon>
        <taxon>Monochamini</taxon>
        <taxon>Molorchus</taxon>
    </lineage>
</organism>
<gene>
    <name evidence="4" type="ORF">NQ317_002724</name>
</gene>
<keyword evidence="5" id="KW-1185">Reference proteome</keyword>
<dbReference type="InterPro" id="IPR036770">
    <property type="entry name" value="Ankyrin_rpt-contain_sf"/>
</dbReference>